<organism evidence="2 3">
    <name type="scientific">Glossina palpalis gambiensis</name>
    <dbReference type="NCBI Taxonomy" id="67801"/>
    <lineage>
        <taxon>Eukaryota</taxon>
        <taxon>Metazoa</taxon>
        <taxon>Ecdysozoa</taxon>
        <taxon>Arthropoda</taxon>
        <taxon>Hexapoda</taxon>
        <taxon>Insecta</taxon>
        <taxon>Pterygota</taxon>
        <taxon>Neoptera</taxon>
        <taxon>Endopterygota</taxon>
        <taxon>Diptera</taxon>
        <taxon>Brachycera</taxon>
        <taxon>Muscomorpha</taxon>
        <taxon>Hippoboscoidea</taxon>
        <taxon>Glossinidae</taxon>
        <taxon>Glossina</taxon>
    </lineage>
</organism>
<sequence length="171" mass="18920">MAKSSLGSGWKKNEQRYRLGYIWGIGDKVMLITIMTIPTIPNLHSNNDSGSSKSSSKSSSSSSSSKNRLLYIISVENVAAFPYQKILLLTLLDNCNKSSNICTYTDAPHITTAITALQRNSRSKINIRTSNNQQPCVSERLRQESNMIISLMLVSNTIGCIKYNETHVIAS</sequence>
<dbReference type="EMBL" id="JXJN01020042">
    <property type="status" value="NOT_ANNOTATED_CDS"/>
    <property type="molecule type" value="Genomic_DNA"/>
</dbReference>
<reference evidence="3" key="1">
    <citation type="submission" date="2015-01" db="EMBL/GenBank/DDBJ databases">
        <authorList>
            <person name="Aksoy S."/>
            <person name="Warren W."/>
            <person name="Wilson R.K."/>
        </authorList>
    </citation>
    <scope>NUCLEOTIDE SEQUENCE [LARGE SCALE GENOMIC DNA]</scope>
    <source>
        <strain evidence="3">IAEA</strain>
    </source>
</reference>
<evidence type="ECO:0000313" key="3">
    <source>
        <dbReference type="Proteomes" id="UP000092460"/>
    </source>
</evidence>
<dbReference type="VEuPathDB" id="VectorBase:GPPI039784"/>
<evidence type="ECO:0000256" key="1">
    <source>
        <dbReference type="SAM" id="MobiDB-lite"/>
    </source>
</evidence>
<protein>
    <submittedName>
        <fullName evidence="2">Uncharacterized protein</fullName>
    </submittedName>
</protein>
<proteinExistence type="predicted"/>
<evidence type="ECO:0000313" key="2">
    <source>
        <dbReference type="EnsemblMetazoa" id="GPPI039784-PA"/>
    </source>
</evidence>
<dbReference type="EnsemblMetazoa" id="GPPI039784-RA">
    <property type="protein sequence ID" value="GPPI039784-PA"/>
    <property type="gene ID" value="GPPI039784"/>
</dbReference>
<reference evidence="2" key="2">
    <citation type="submission" date="2020-05" db="UniProtKB">
        <authorList>
            <consortium name="EnsemblMetazoa"/>
        </authorList>
    </citation>
    <scope>IDENTIFICATION</scope>
    <source>
        <strain evidence="2">IAEA</strain>
    </source>
</reference>
<accession>A0A1B0BT82</accession>
<keyword evidence="3" id="KW-1185">Reference proteome</keyword>
<dbReference type="EMBL" id="JXJN01020041">
    <property type="status" value="NOT_ANNOTATED_CDS"/>
    <property type="molecule type" value="Genomic_DNA"/>
</dbReference>
<dbReference type="AlphaFoldDB" id="A0A1B0BT82"/>
<dbReference type="Proteomes" id="UP000092460">
    <property type="component" value="Unassembled WGS sequence"/>
</dbReference>
<name>A0A1B0BT82_9MUSC</name>
<feature type="region of interest" description="Disordered" evidence="1">
    <location>
        <begin position="43"/>
        <end position="64"/>
    </location>
</feature>